<evidence type="ECO:0000256" key="2">
    <source>
        <dbReference type="ARBA" id="ARBA00022598"/>
    </source>
</evidence>
<name>A0A7K0DD10_9NOCA</name>
<keyword evidence="3" id="KW-0276">Fatty acid metabolism</keyword>
<feature type="domain" description="AMP-dependent synthetase/ligase" evidence="5">
    <location>
        <begin position="34"/>
        <end position="432"/>
    </location>
</feature>
<dbReference type="CDD" id="cd05931">
    <property type="entry name" value="FAAL"/>
    <property type="match status" value="1"/>
</dbReference>
<dbReference type="Gene3D" id="3.30.300.30">
    <property type="match status" value="1"/>
</dbReference>
<dbReference type="EMBL" id="WEGK01000022">
    <property type="protein sequence ID" value="MQY23663.1"/>
    <property type="molecule type" value="Genomic_DNA"/>
</dbReference>
<dbReference type="OrthoDB" id="3671040at2"/>
<sequence>MIGETFDDYLDEQGNISIRSDATMIDFVDKHSAGSADELAYRYIDYSRERDGEYHELTWGQFGVRLRAVAARLQQVTQPGDRVAILAPQGLDYVVAMFAAVYAGNIGVPLFDPEELGHTGRVHSVLRDCRPAAILTASSAAARVREIFRELPAAQRPRIIAVDAIPDIVGQSWIRPDVKIDDVAYLQYTSGSTRAPAGVEITHRAVGTNLLQMIDALGIDETARGVTWLPMFHDMGLLCVILPVVGGGFITIMSPSAFVRRPYRWIKELAAASDGASTYAAAPNFAYEHAAVRGLPKAGEDLDLSNVIGLINGSEPVSVASMTKFNDAFTPYGLSKTAMKPCYGMAEATLFVSATKREDEAMVVYVDRAELNAGRMVEVDPTSDSAVAQVSCGFVALSQWATIVDPETGAERPDGEVGEIWLHGANMGIGYWGREQESEATFRNRLTARQPHSHAEGTAPQADWMRTGDFGAYHNGELYITGRVKDLVIVDGRNHYPQDLEQTAQEASNALRPGFVAAFSVRADELPAALREDGASAGSEQLVVVAERGTGAAKLPPEPIAEVVRAQIAAKHGVAVWDLLLVPAGSIPRTSSGKIARRACKAAYLEGTLRGGRRQQEFPDAEAE</sequence>
<evidence type="ECO:0000313" key="6">
    <source>
        <dbReference type="EMBL" id="MQY23663.1"/>
    </source>
</evidence>
<dbReference type="InterPro" id="IPR000873">
    <property type="entry name" value="AMP-dep_synth/lig_dom"/>
</dbReference>
<comment type="caution">
    <text evidence="6">The sequence shown here is derived from an EMBL/GenBank/DDBJ whole genome shotgun (WGS) entry which is preliminary data.</text>
</comment>
<dbReference type="NCBIfam" id="NF038339">
    <property type="entry name" value="FAAL_FadD32"/>
    <property type="match status" value="1"/>
</dbReference>
<dbReference type="AlphaFoldDB" id="A0A7K0DD10"/>
<dbReference type="EC" id="6.2.1.-" evidence="6"/>
<keyword evidence="2 6" id="KW-0436">Ligase</keyword>
<evidence type="ECO:0000313" key="7">
    <source>
        <dbReference type="Proteomes" id="UP000438448"/>
    </source>
</evidence>
<keyword evidence="4" id="KW-0443">Lipid metabolism</keyword>
<evidence type="ECO:0000256" key="3">
    <source>
        <dbReference type="ARBA" id="ARBA00022832"/>
    </source>
</evidence>
<dbReference type="PANTHER" id="PTHR22754">
    <property type="entry name" value="DISCO-INTERACTING PROTEIN 2 DIP2 -RELATED"/>
    <property type="match status" value="1"/>
</dbReference>
<keyword evidence="7" id="KW-1185">Reference proteome</keyword>
<dbReference type="Gene3D" id="3.40.50.12780">
    <property type="entry name" value="N-terminal domain of ligase-like"/>
    <property type="match status" value="1"/>
</dbReference>
<evidence type="ECO:0000256" key="4">
    <source>
        <dbReference type="ARBA" id="ARBA00023098"/>
    </source>
</evidence>
<dbReference type="SUPFAM" id="SSF56801">
    <property type="entry name" value="Acetyl-CoA synthetase-like"/>
    <property type="match status" value="1"/>
</dbReference>
<dbReference type="InterPro" id="IPR045851">
    <property type="entry name" value="AMP-bd_C_sf"/>
</dbReference>
<dbReference type="GO" id="GO:0016874">
    <property type="term" value="F:ligase activity"/>
    <property type="evidence" value="ECO:0007669"/>
    <property type="project" value="UniProtKB-KW"/>
</dbReference>
<dbReference type="RefSeq" id="WP_153415429.1">
    <property type="nucleotide sequence ID" value="NZ_WEGK01000022.1"/>
</dbReference>
<gene>
    <name evidence="6" type="ORF">NRB20_67940</name>
</gene>
<dbReference type="InterPro" id="IPR047968">
    <property type="entry name" value="FAAL_FadD32"/>
</dbReference>
<dbReference type="InterPro" id="IPR040097">
    <property type="entry name" value="FAAL/FAAC"/>
</dbReference>
<evidence type="ECO:0000256" key="1">
    <source>
        <dbReference type="ARBA" id="ARBA00006432"/>
    </source>
</evidence>
<accession>A0A7K0DD10</accession>
<dbReference type="InterPro" id="IPR042099">
    <property type="entry name" value="ANL_N_sf"/>
</dbReference>
<dbReference type="GO" id="GO:0006633">
    <property type="term" value="P:fatty acid biosynthetic process"/>
    <property type="evidence" value="ECO:0007669"/>
    <property type="project" value="TreeGrafter"/>
</dbReference>
<dbReference type="FunFam" id="3.40.50.12780:FF:000013">
    <property type="entry name" value="Long-chain-fatty-acid--AMP ligase FadD32"/>
    <property type="match status" value="1"/>
</dbReference>
<dbReference type="Proteomes" id="UP000438448">
    <property type="component" value="Unassembled WGS sequence"/>
</dbReference>
<protein>
    <submittedName>
        <fullName evidence="6">Long-chain-fatty-acid--AMP ligase FadD32</fullName>
        <ecNumber evidence="6">6.2.1.-</ecNumber>
    </submittedName>
</protein>
<proteinExistence type="inferred from homology"/>
<dbReference type="GO" id="GO:0005886">
    <property type="term" value="C:plasma membrane"/>
    <property type="evidence" value="ECO:0007669"/>
    <property type="project" value="TreeGrafter"/>
</dbReference>
<dbReference type="GO" id="GO:0071766">
    <property type="term" value="P:Actinobacterium-type cell wall biogenesis"/>
    <property type="evidence" value="ECO:0007669"/>
    <property type="project" value="UniProtKB-ARBA"/>
</dbReference>
<organism evidence="6 7">
    <name type="scientific">Nocardia macrotermitis</name>
    <dbReference type="NCBI Taxonomy" id="2585198"/>
    <lineage>
        <taxon>Bacteria</taxon>
        <taxon>Bacillati</taxon>
        <taxon>Actinomycetota</taxon>
        <taxon>Actinomycetes</taxon>
        <taxon>Mycobacteriales</taxon>
        <taxon>Nocardiaceae</taxon>
        <taxon>Nocardia</taxon>
    </lineage>
</organism>
<evidence type="ECO:0000259" key="5">
    <source>
        <dbReference type="Pfam" id="PF00501"/>
    </source>
</evidence>
<dbReference type="GO" id="GO:0070566">
    <property type="term" value="F:adenylyltransferase activity"/>
    <property type="evidence" value="ECO:0007669"/>
    <property type="project" value="TreeGrafter"/>
</dbReference>
<reference evidence="6 7" key="1">
    <citation type="submission" date="2019-10" db="EMBL/GenBank/DDBJ databases">
        <title>Nocardia macrotermitis sp. nov. and Nocardia aurantia sp. nov., isolated from the gut of fungus growing-termite Macrotermes natalensis.</title>
        <authorList>
            <person name="Benndorf R."/>
            <person name="Schwitalla J."/>
            <person name="Martin K."/>
            <person name="De Beer W."/>
            <person name="Kaster A.-K."/>
            <person name="Vollmers J."/>
            <person name="Poulsen M."/>
            <person name="Beemelmanns C."/>
        </authorList>
    </citation>
    <scope>NUCLEOTIDE SEQUENCE [LARGE SCALE GENOMIC DNA]</scope>
    <source>
        <strain evidence="6 7">RB20</strain>
    </source>
</reference>
<comment type="similarity">
    <text evidence="1">Belongs to the ATP-dependent AMP-binding enzyme family.</text>
</comment>
<dbReference type="PANTHER" id="PTHR22754:SF32">
    <property type="entry name" value="DISCO-INTERACTING PROTEIN 2"/>
    <property type="match status" value="1"/>
</dbReference>
<dbReference type="Pfam" id="PF00501">
    <property type="entry name" value="AMP-binding"/>
    <property type="match status" value="1"/>
</dbReference>